<evidence type="ECO:0000313" key="2">
    <source>
        <dbReference type="Proteomes" id="UP001189619"/>
    </source>
</evidence>
<dbReference type="AlphaFoldDB" id="A0AA48MB55"/>
<dbReference type="KEGG" id="bayd:BSPP4475_20280"/>
<accession>A0AA48MB55</accession>
<gene>
    <name evidence="1" type="ORF">BSPP4475_20280</name>
</gene>
<evidence type="ECO:0000313" key="1">
    <source>
        <dbReference type="EMBL" id="CAJ1004616.1"/>
    </source>
</evidence>
<organism evidence="1 2">
    <name type="scientific">Brevibacillus aydinogluensis</name>
    <dbReference type="NCBI Taxonomy" id="927786"/>
    <lineage>
        <taxon>Bacteria</taxon>
        <taxon>Bacillati</taxon>
        <taxon>Bacillota</taxon>
        <taxon>Bacilli</taxon>
        <taxon>Bacillales</taxon>
        <taxon>Paenibacillaceae</taxon>
        <taxon>Brevibacillus</taxon>
    </lineage>
</organism>
<dbReference type="EMBL" id="OY569118">
    <property type="protein sequence ID" value="CAJ1004616.1"/>
    <property type="molecule type" value="Genomic_DNA"/>
</dbReference>
<proteinExistence type="predicted"/>
<keyword evidence="2" id="KW-1185">Reference proteome</keyword>
<reference evidence="1" key="1">
    <citation type="submission" date="2023-07" db="EMBL/GenBank/DDBJ databases">
        <authorList>
            <person name="Ivanov I."/>
            <person name="Teneva D."/>
            <person name="Stoikov I."/>
        </authorList>
    </citation>
    <scope>NUCLEOTIDE SEQUENCE</scope>
    <source>
        <strain evidence="1">4475</strain>
    </source>
</reference>
<sequence length="34" mass="3994">MTRAVGKDIATPTRTREILEKYGFSFKKAWDKTF</sequence>
<dbReference type="Proteomes" id="UP001189619">
    <property type="component" value="Chromosome"/>
</dbReference>
<protein>
    <submittedName>
        <fullName evidence="1">Uncharacterized protein</fullName>
    </submittedName>
</protein>
<name>A0AA48MB55_9BACL</name>